<dbReference type="InterPro" id="IPR013325">
    <property type="entry name" value="RNA_pol_sigma_r2"/>
</dbReference>
<evidence type="ECO:0000256" key="3">
    <source>
        <dbReference type="ARBA" id="ARBA00023125"/>
    </source>
</evidence>
<dbReference type="InterPro" id="IPR007627">
    <property type="entry name" value="RNA_pol_sigma70_r2"/>
</dbReference>
<dbReference type="InterPro" id="IPR013324">
    <property type="entry name" value="RNA_pol_sigma_r3/r4-like"/>
</dbReference>
<dbReference type="InterPro" id="IPR014284">
    <property type="entry name" value="RNA_pol_sigma-70_dom"/>
</dbReference>
<keyword evidence="3" id="KW-0238">DNA-binding</keyword>
<dbReference type="Pfam" id="PF04542">
    <property type="entry name" value="Sigma70_r2"/>
    <property type="match status" value="1"/>
</dbReference>
<dbReference type="AlphaFoldDB" id="A0A9Q7EYX0"/>
<dbReference type="GO" id="GO:0016987">
    <property type="term" value="F:sigma factor activity"/>
    <property type="evidence" value="ECO:0007669"/>
    <property type="project" value="UniProtKB-KW"/>
</dbReference>
<dbReference type="Gene3D" id="1.20.120.1810">
    <property type="match status" value="1"/>
</dbReference>
<dbReference type="EMBL" id="CP072943">
    <property type="protein sequence ID" value="QTX31632.1"/>
    <property type="molecule type" value="Genomic_DNA"/>
</dbReference>
<proteinExistence type="predicted"/>
<sequence length="202" mass="23273">MDASRRDDSQDQRISKEEEDRLWERAAAGDEAARETLILAHRPFVFWLARRHFRVDSSRYPDLIQEGMVALITAVDRFDRSKNIRFSTFAFYRVRGRMANFLQRVEARAPLPVDVDDLVLEDETFSSESFEWLLALEAALPKLPKSESEIVEALVLEGKKAREVAGERGVDVSHIYRLQRRALARLRSWLGIDSPQEGEARG</sequence>
<accession>A0A9Q7EYX0</accession>
<organism evidence="6 7">
    <name type="scientific">Aminithiophilus ramosus</name>
    <dbReference type="NCBI Taxonomy" id="3029084"/>
    <lineage>
        <taxon>Bacteria</taxon>
        <taxon>Thermotogati</taxon>
        <taxon>Synergistota</taxon>
        <taxon>Synergistia</taxon>
        <taxon>Synergistales</taxon>
        <taxon>Aminithiophilaceae</taxon>
        <taxon>Aminithiophilus</taxon>
    </lineage>
</organism>
<evidence type="ECO:0000256" key="1">
    <source>
        <dbReference type="ARBA" id="ARBA00023015"/>
    </source>
</evidence>
<keyword evidence="4" id="KW-0804">Transcription</keyword>
<dbReference type="RefSeq" id="WP_274372800.1">
    <property type="nucleotide sequence ID" value="NZ_CP072943.1"/>
</dbReference>
<feature type="domain" description="RNA polymerase sigma-70 region 2" evidence="5">
    <location>
        <begin position="37"/>
        <end position="104"/>
    </location>
</feature>
<dbReference type="InterPro" id="IPR036388">
    <property type="entry name" value="WH-like_DNA-bd_sf"/>
</dbReference>
<dbReference type="SUPFAM" id="SSF88659">
    <property type="entry name" value="Sigma3 and sigma4 domains of RNA polymerase sigma factors"/>
    <property type="match status" value="1"/>
</dbReference>
<keyword evidence="7" id="KW-1185">Reference proteome</keyword>
<evidence type="ECO:0000313" key="6">
    <source>
        <dbReference type="EMBL" id="QTX31632.1"/>
    </source>
</evidence>
<protein>
    <submittedName>
        <fullName evidence="6">Sigma-70 family RNA polymerase sigma factor</fullName>
    </submittedName>
</protein>
<dbReference type="PANTHER" id="PTHR30385">
    <property type="entry name" value="SIGMA FACTOR F FLAGELLAR"/>
    <property type="match status" value="1"/>
</dbReference>
<evidence type="ECO:0000256" key="2">
    <source>
        <dbReference type="ARBA" id="ARBA00023082"/>
    </source>
</evidence>
<dbReference type="Gene3D" id="1.10.10.10">
    <property type="entry name" value="Winged helix-like DNA-binding domain superfamily/Winged helix DNA-binding domain"/>
    <property type="match status" value="1"/>
</dbReference>
<name>A0A9Q7EYX0_9BACT</name>
<dbReference type="GO" id="GO:0006352">
    <property type="term" value="P:DNA-templated transcription initiation"/>
    <property type="evidence" value="ECO:0007669"/>
    <property type="project" value="InterPro"/>
</dbReference>
<dbReference type="SUPFAM" id="SSF88946">
    <property type="entry name" value="Sigma2 domain of RNA polymerase sigma factors"/>
    <property type="match status" value="1"/>
</dbReference>
<evidence type="ECO:0000256" key="4">
    <source>
        <dbReference type="ARBA" id="ARBA00023163"/>
    </source>
</evidence>
<evidence type="ECO:0000259" key="5">
    <source>
        <dbReference type="Pfam" id="PF04542"/>
    </source>
</evidence>
<keyword evidence="1" id="KW-0805">Transcription regulation</keyword>
<dbReference type="NCBIfam" id="TIGR02937">
    <property type="entry name" value="sigma70-ECF"/>
    <property type="match status" value="1"/>
</dbReference>
<evidence type="ECO:0000313" key="7">
    <source>
        <dbReference type="Proteomes" id="UP000671879"/>
    </source>
</evidence>
<dbReference type="KEGG" id="aram:KAR29_09710"/>
<dbReference type="Proteomes" id="UP000671879">
    <property type="component" value="Chromosome"/>
</dbReference>
<dbReference type="GO" id="GO:0003677">
    <property type="term" value="F:DNA binding"/>
    <property type="evidence" value="ECO:0007669"/>
    <property type="project" value="UniProtKB-KW"/>
</dbReference>
<reference evidence="7" key="1">
    <citation type="submission" date="2021-04" db="EMBL/GenBank/DDBJ databases">
        <title>A novel Synergistetes isolate from a pyrite-forming mixed culture.</title>
        <authorList>
            <person name="Bunk B."/>
            <person name="Sproer C."/>
            <person name="Spring S."/>
            <person name="Pester M."/>
        </authorList>
    </citation>
    <scope>NUCLEOTIDE SEQUENCE [LARGE SCALE GENOMIC DNA]</scope>
    <source>
        <strain evidence="7">J.5.4.2-T.3.5.2</strain>
    </source>
</reference>
<keyword evidence="2" id="KW-0731">Sigma factor</keyword>
<gene>
    <name evidence="6" type="ORF">KAR29_09710</name>
</gene>